<sequence length="171" mass="18210">MFGQNTPFRPTCTIGSSPAPNLPFPRPISLTPDHPHPPPITHSPARSPIPPPDHPPLRSFSLTPARSPTPPPDLSDPPGSPTPLPDPPHPQSFACLTQAHSLPSSSHPSISSCHREHPQMQAPLGLGANDMGGEGMVGRSWPTHIPHGREEGGYGELRWHPSWRGGGDVGE</sequence>
<dbReference type="InParanoid" id="A0A369K489"/>
<dbReference type="Proteomes" id="UP000076154">
    <property type="component" value="Unassembled WGS sequence"/>
</dbReference>
<dbReference type="AlphaFoldDB" id="A0A369K489"/>
<accession>A0A369K489</accession>
<evidence type="ECO:0000256" key="1">
    <source>
        <dbReference type="SAM" id="MobiDB-lite"/>
    </source>
</evidence>
<feature type="compositionally biased region" description="Pro residues" evidence="1">
    <location>
        <begin position="67"/>
        <end position="90"/>
    </location>
</feature>
<organism evidence="2 3">
    <name type="scientific">Hypsizygus marmoreus</name>
    <name type="common">White beech mushroom</name>
    <name type="synonym">Agaricus marmoreus</name>
    <dbReference type="NCBI Taxonomy" id="39966"/>
    <lineage>
        <taxon>Eukaryota</taxon>
        <taxon>Fungi</taxon>
        <taxon>Dikarya</taxon>
        <taxon>Basidiomycota</taxon>
        <taxon>Agaricomycotina</taxon>
        <taxon>Agaricomycetes</taxon>
        <taxon>Agaricomycetidae</taxon>
        <taxon>Agaricales</taxon>
        <taxon>Tricholomatineae</taxon>
        <taxon>Lyophyllaceae</taxon>
        <taxon>Hypsizygus</taxon>
    </lineage>
</organism>
<feature type="compositionally biased region" description="Pro residues" evidence="1">
    <location>
        <begin position="37"/>
        <end position="54"/>
    </location>
</feature>
<protein>
    <submittedName>
        <fullName evidence="2">Uncharacterized protein</fullName>
    </submittedName>
</protein>
<proteinExistence type="predicted"/>
<gene>
    <name evidence="2" type="ORF">Hypma_005697</name>
</gene>
<name>A0A369K489_HYPMA</name>
<comment type="caution">
    <text evidence="2">The sequence shown here is derived from an EMBL/GenBank/DDBJ whole genome shotgun (WGS) entry which is preliminary data.</text>
</comment>
<reference evidence="2" key="1">
    <citation type="submission" date="2018-04" db="EMBL/GenBank/DDBJ databases">
        <title>Whole genome sequencing of Hypsizygus marmoreus.</title>
        <authorList>
            <person name="Choi I.-G."/>
            <person name="Min B."/>
            <person name="Kim J.-G."/>
            <person name="Kim S."/>
            <person name="Oh Y.-L."/>
            <person name="Kong W.-S."/>
            <person name="Park H."/>
            <person name="Jeong J."/>
            <person name="Song E.-S."/>
        </authorList>
    </citation>
    <scope>NUCLEOTIDE SEQUENCE [LARGE SCALE GENOMIC DNA]</scope>
    <source>
        <strain evidence="2">51987-8</strain>
    </source>
</reference>
<evidence type="ECO:0000313" key="2">
    <source>
        <dbReference type="EMBL" id="RDB26584.1"/>
    </source>
</evidence>
<keyword evidence="3" id="KW-1185">Reference proteome</keyword>
<dbReference type="EMBL" id="LUEZ02000029">
    <property type="protein sequence ID" value="RDB26584.1"/>
    <property type="molecule type" value="Genomic_DNA"/>
</dbReference>
<evidence type="ECO:0000313" key="3">
    <source>
        <dbReference type="Proteomes" id="UP000076154"/>
    </source>
</evidence>
<feature type="region of interest" description="Disordered" evidence="1">
    <location>
        <begin position="1"/>
        <end position="171"/>
    </location>
</feature>
<feature type="compositionally biased region" description="Polar residues" evidence="1">
    <location>
        <begin position="1"/>
        <end position="19"/>
    </location>
</feature>
<feature type="compositionally biased region" description="Low complexity" evidence="1">
    <location>
        <begin position="100"/>
        <end position="112"/>
    </location>
</feature>